<evidence type="ECO:0008006" key="3">
    <source>
        <dbReference type="Google" id="ProtNLM"/>
    </source>
</evidence>
<evidence type="ECO:0000313" key="1">
    <source>
        <dbReference type="EMBL" id="MVN74903.1"/>
    </source>
</evidence>
<organism evidence="1 2">
    <name type="scientific">Hymenobacter ginkgonis</name>
    <dbReference type="NCBI Taxonomy" id="2682976"/>
    <lineage>
        <taxon>Bacteria</taxon>
        <taxon>Pseudomonadati</taxon>
        <taxon>Bacteroidota</taxon>
        <taxon>Cytophagia</taxon>
        <taxon>Cytophagales</taxon>
        <taxon>Hymenobacteraceae</taxon>
        <taxon>Hymenobacter</taxon>
    </lineage>
</organism>
<dbReference type="RefSeq" id="WP_157561680.1">
    <property type="nucleotide sequence ID" value="NZ_WQKZ01000001.1"/>
</dbReference>
<dbReference type="Proteomes" id="UP000441336">
    <property type="component" value="Unassembled WGS sequence"/>
</dbReference>
<protein>
    <recommendedName>
        <fullName evidence="3">Antitoxin VbhA domain-containing protein</fullName>
    </recommendedName>
</protein>
<accession>A0A7K1T933</accession>
<sequence length="78" mass="9198">MNYPYPTYQSLQVSSSVTEQSRQRLVTAILSFGKNTALFPEPYQQQLLEQFNRGRLTIDEVVYYLETKELSQQGNWQF</sequence>
<dbReference type="EMBL" id="WQKZ01000001">
    <property type="protein sequence ID" value="MVN74903.1"/>
    <property type="molecule type" value="Genomic_DNA"/>
</dbReference>
<proteinExistence type="predicted"/>
<reference evidence="1 2" key="1">
    <citation type="submission" date="2019-12" db="EMBL/GenBank/DDBJ databases">
        <title>Hymenobacter sp. HMF4947 Genome sequencing and assembly.</title>
        <authorList>
            <person name="Kang H."/>
            <person name="Cha I."/>
            <person name="Kim H."/>
            <person name="Joh K."/>
        </authorList>
    </citation>
    <scope>NUCLEOTIDE SEQUENCE [LARGE SCALE GENOMIC DNA]</scope>
    <source>
        <strain evidence="1 2">HMF4947</strain>
    </source>
</reference>
<comment type="caution">
    <text evidence="1">The sequence shown here is derived from an EMBL/GenBank/DDBJ whole genome shotgun (WGS) entry which is preliminary data.</text>
</comment>
<keyword evidence="2" id="KW-1185">Reference proteome</keyword>
<dbReference type="AlphaFoldDB" id="A0A7K1T933"/>
<evidence type="ECO:0000313" key="2">
    <source>
        <dbReference type="Proteomes" id="UP000441336"/>
    </source>
</evidence>
<name>A0A7K1T933_9BACT</name>
<gene>
    <name evidence="1" type="ORF">GO988_01035</name>
</gene>